<dbReference type="EMBL" id="JBHTEY010000004">
    <property type="protein sequence ID" value="MFC7616834.1"/>
    <property type="molecule type" value="Genomic_DNA"/>
</dbReference>
<comment type="caution">
    <text evidence="2">The sequence shown here is derived from an EMBL/GenBank/DDBJ whole genome shotgun (WGS) entry which is preliminary data.</text>
</comment>
<feature type="domain" description="DUF4097" evidence="1">
    <location>
        <begin position="6"/>
        <end position="151"/>
    </location>
</feature>
<reference evidence="3" key="1">
    <citation type="journal article" date="2019" name="Int. J. Syst. Evol. Microbiol.">
        <title>The Global Catalogue of Microorganisms (GCM) 10K type strain sequencing project: providing services to taxonomists for standard genome sequencing and annotation.</title>
        <authorList>
            <consortium name="The Broad Institute Genomics Platform"/>
            <consortium name="The Broad Institute Genome Sequencing Center for Infectious Disease"/>
            <person name="Wu L."/>
            <person name="Ma J."/>
        </authorList>
    </citation>
    <scope>NUCLEOTIDE SEQUENCE [LARGE SCALE GENOMIC DNA]</scope>
    <source>
        <strain evidence="3">JCM 17695</strain>
    </source>
</reference>
<dbReference type="Proteomes" id="UP001596512">
    <property type="component" value="Unassembled WGS sequence"/>
</dbReference>
<name>A0ABW2TU25_9PSEU</name>
<protein>
    <submittedName>
        <fullName evidence="2">DUF4097 family beta strand repeat-containing protein</fullName>
    </submittedName>
</protein>
<sequence>MTGRADRVEVGTGAGEITVEEATGPLRLTSGTGPIRVGVAAAGGHLRSASGELEVGTLRASSTVATSGGSVRLGTVAGDALVRTGTGDVVIREAVSGAIELTSGSGSFRVGLGAPAEIDLVSTSSLARSEAPITQKRVPDVPLRVTGRTGSGTILVHKAG</sequence>
<keyword evidence="3" id="KW-1185">Reference proteome</keyword>
<accession>A0ABW2TU25</accession>
<organism evidence="2 3">
    <name type="scientific">Actinokineospora soli</name>
    <dbReference type="NCBI Taxonomy" id="1048753"/>
    <lineage>
        <taxon>Bacteria</taxon>
        <taxon>Bacillati</taxon>
        <taxon>Actinomycetota</taxon>
        <taxon>Actinomycetes</taxon>
        <taxon>Pseudonocardiales</taxon>
        <taxon>Pseudonocardiaceae</taxon>
        <taxon>Actinokineospora</taxon>
    </lineage>
</organism>
<evidence type="ECO:0000259" key="1">
    <source>
        <dbReference type="Pfam" id="PF13349"/>
    </source>
</evidence>
<dbReference type="InterPro" id="IPR025164">
    <property type="entry name" value="Toastrack_DUF4097"/>
</dbReference>
<proteinExistence type="predicted"/>
<evidence type="ECO:0000313" key="2">
    <source>
        <dbReference type="EMBL" id="MFC7616834.1"/>
    </source>
</evidence>
<gene>
    <name evidence="2" type="ORF">ACFQV2_28660</name>
</gene>
<dbReference type="Pfam" id="PF13349">
    <property type="entry name" value="DUF4097"/>
    <property type="match status" value="1"/>
</dbReference>
<evidence type="ECO:0000313" key="3">
    <source>
        <dbReference type="Proteomes" id="UP001596512"/>
    </source>
</evidence>